<dbReference type="AlphaFoldDB" id="A0A5C6VM09"/>
<name>A0A5C6VM09_9BACI</name>
<organism evidence="2 3">
    <name type="scientific">Metabacillus litoralis</name>
    <dbReference type="NCBI Taxonomy" id="152268"/>
    <lineage>
        <taxon>Bacteria</taxon>
        <taxon>Bacillati</taxon>
        <taxon>Bacillota</taxon>
        <taxon>Bacilli</taxon>
        <taxon>Bacillales</taxon>
        <taxon>Bacillaceae</taxon>
        <taxon>Metabacillus</taxon>
    </lineage>
</organism>
<dbReference type="RefSeq" id="WP_146950069.1">
    <property type="nucleotide sequence ID" value="NZ_VOQF01000013.1"/>
</dbReference>
<dbReference type="SUPFAM" id="SSF48498">
    <property type="entry name" value="Tetracyclin repressor-like, C-terminal domain"/>
    <property type="match status" value="1"/>
</dbReference>
<reference evidence="2 3" key="1">
    <citation type="journal article" date="2005" name="Int. J. Syst. Evol. Microbiol.">
        <title>Bacillus litoralis sp. nov., isolated from a tidal flat of the Yellow Sea in Korea.</title>
        <authorList>
            <person name="Yoon J.H."/>
            <person name="Oh T.K."/>
        </authorList>
    </citation>
    <scope>NUCLEOTIDE SEQUENCE [LARGE SCALE GENOMIC DNA]</scope>
    <source>
        <strain evidence="2 3">SW-211</strain>
    </source>
</reference>
<dbReference type="EMBL" id="VOQF01000013">
    <property type="protein sequence ID" value="TXC85979.1"/>
    <property type="molecule type" value="Genomic_DNA"/>
</dbReference>
<dbReference type="Proteomes" id="UP000321363">
    <property type="component" value="Unassembled WGS sequence"/>
</dbReference>
<gene>
    <name evidence="2" type="ORF">FS935_18160</name>
</gene>
<dbReference type="OrthoDB" id="9814703at2"/>
<feature type="domain" description="YfiR C-terminal" evidence="1">
    <location>
        <begin position="56"/>
        <end position="108"/>
    </location>
</feature>
<evidence type="ECO:0000313" key="2">
    <source>
        <dbReference type="EMBL" id="TXC85979.1"/>
    </source>
</evidence>
<sequence length="138" mass="16479">MTNIFFEEHIEDIYVKKDISYWNKINEILNNYKSDMYKLIDENNNMLPTTSHHVSINQYSQTKNSLTEYLYLGVENGEFDPQYPLHIVRDFIISMLEGLRTNIIYQYSDKEWIAEQIKMVKERIKDALLVLDLSYPEG</sequence>
<dbReference type="Gene3D" id="1.10.357.10">
    <property type="entry name" value="Tetracycline Repressor, domain 2"/>
    <property type="match status" value="1"/>
</dbReference>
<comment type="caution">
    <text evidence="2">The sequence shown here is derived from an EMBL/GenBank/DDBJ whole genome shotgun (WGS) entry which is preliminary data.</text>
</comment>
<evidence type="ECO:0000259" key="1">
    <source>
        <dbReference type="Pfam" id="PF17922"/>
    </source>
</evidence>
<evidence type="ECO:0000313" key="3">
    <source>
        <dbReference type="Proteomes" id="UP000321363"/>
    </source>
</evidence>
<keyword evidence="3" id="KW-1185">Reference proteome</keyword>
<accession>A0A5C6VM09</accession>
<proteinExistence type="predicted"/>
<dbReference type="InterPro" id="IPR036271">
    <property type="entry name" value="Tet_transcr_reg_TetR-rel_C_sf"/>
</dbReference>
<protein>
    <recommendedName>
        <fullName evidence="1">YfiR C-terminal domain-containing protein</fullName>
    </recommendedName>
</protein>
<dbReference type="InterPro" id="IPR041612">
    <property type="entry name" value="YfiR_C"/>
</dbReference>
<dbReference type="Pfam" id="PF17922">
    <property type="entry name" value="TetR_C_17"/>
    <property type="match status" value="1"/>
</dbReference>